<proteinExistence type="predicted"/>
<dbReference type="AlphaFoldDB" id="A0A381QPC6"/>
<dbReference type="EMBL" id="UINC01001460">
    <property type="protein sequence ID" value="SUZ81211.1"/>
    <property type="molecule type" value="Genomic_DNA"/>
</dbReference>
<protein>
    <submittedName>
        <fullName evidence="1">Uncharacterized protein</fullName>
    </submittedName>
</protein>
<feature type="non-terminal residue" evidence="1">
    <location>
        <position position="29"/>
    </location>
</feature>
<organism evidence="1">
    <name type="scientific">marine metagenome</name>
    <dbReference type="NCBI Taxonomy" id="408172"/>
    <lineage>
        <taxon>unclassified sequences</taxon>
        <taxon>metagenomes</taxon>
        <taxon>ecological metagenomes</taxon>
    </lineage>
</organism>
<reference evidence="1" key="1">
    <citation type="submission" date="2018-05" db="EMBL/GenBank/DDBJ databases">
        <authorList>
            <person name="Lanie J.A."/>
            <person name="Ng W.-L."/>
            <person name="Kazmierczak K.M."/>
            <person name="Andrzejewski T.M."/>
            <person name="Davidsen T.M."/>
            <person name="Wayne K.J."/>
            <person name="Tettelin H."/>
            <person name="Glass J.I."/>
            <person name="Rusch D."/>
            <person name="Podicherti R."/>
            <person name="Tsui H.-C.T."/>
            <person name="Winkler M.E."/>
        </authorList>
    </citation>
    <scope>NUCLEOTIDE SEQUENCE</scope>
</reference>
<name>A0A381QPC6_9ZZZZ</name>
<accession>A0A381QPC6</accession>
<evidence type="ECO:0000313" key="1">
    <source>
        <dbReference type="EMBL" id="SUZ81211.1"/>
    </source>
</evidence>
<sequence>MDRENGVFVDASKVHRIEHQGRFYSSRRP</sequence>
<gene>
    <name evidence="1" type="ORF">METZ01_LOCUS34065</name>
</gene>